<protein>
    <submittedName>
        <fullName evidence="1">Uncharacterized protein</fullName>
    </submittedName>
</protein>
<dbReference type="AlphaFoldDB" id="A0AB38Y322"/>
<evidence type="ECO:0000313" key="2">
    <source>
        <dbReference type="Proteomes" id="UP001237475"/>
    </source>
</evidence>
<reference evidence="1" key="1">
    <citation type="submission" date="2023-04" db="EMBL/GenBank/DDBJ databases">
        <title>Complete genomes of S. dygalactiae subsp equisimilis isolates causing bacteremia in cancer patients.</title>
        <authorList>
            <person name="Anand S."/>
            <person name="Arias J."/>
            <person name="Delafuente J."/>
            <person name="Elgamal H."/>
            <person name="Prevost T."/>
            <person name="Liu X."/>
            <person name="Kalia A."/>
        </authorList>
    </citation>
    <scope>NUCLEOTIDE SEQUENCE</scope>
    <source>
        <strain evidence="1">UT_120444</strain>
    </source>
</reference>
<accession>A0AB38Y322</accession>
<evidence type="ECO:0000313" key="1">
    <source>
        <dbReference type="EMBL" id="WHM79326.1"/>
    </source>
</evidence>
<gene>
    <name evidence="1" type="ORF">OPT59_01020</name>
</gene>
<dbReference type="RefSeq" id="WP_231846838.1">
    <property type="nucleotide sequence ID" value="NZ_CP117286.1"/>
</dbReference>
<proteinExistence type="predicted"/>
<dbReference type="EMBL" id="CP125360">
    <property type="protein sequence ID" value="WHM79326.1"/>
    <property type="molecule type" value="Genomic_DNA"/>
</dbReference>
<organism evidence="1 2">
    <name type="scientific">Streptococcus dysgalactiae subsp. equisimilis</name>
    <name type="common">Streptococcus equisimilis</name>
    <dbReference type="NCBI Taxonomy" id="119602"/>
    <lineage>
        <taxon>Bacteria</taxon>
        <taxon>Bacillati</taxon>
        <taxon>Bacillota</taxon>
        <taxon>Bacilli</taxon>
        <taxon>Lactobacillales</taxon>
        <taxon>Streptococcaceae</taxon>
        <taxon>Streptococcus</taxon>
    </lineage>
</organism>
<name>A0AB38Y322_STREQ</name>
<sequence>MKDGGQLESLTVTGNIISHGDKVTTVTMEDGALIHHIEVTGQIEANGQDSQAFDTDQTKALFKG</sequence>
<dbReference type="Proteomes" id="UP001237475">
    <property type="component" value="Chromosome"/>
</dbReference>